<keyword evidence="4" id="KW-1185">Reference proteome</keyword>
<dbReference type="Proteomes" id="UP000053593">
    <property type="component" value="Unassembled WGS sequence"/>
</dbReference>
<accession>A0A0D0CB82</accession>
<dbReference type="InterPro" id="IPR058353">
    <property type="entry name" value="DUF8040"/>
</dbReference>
<feature type="non-terminal residue" evidence="3">
    <location>
        <position position="1"/>
    </location>
</feature>
<reference evidence="3 4" key="1">
    <citation type="submission" date="2014-04" db="EMBL/GenBank/DDBJ databases">
        <title>Evolutionary Origins and Diversification of the Mycorrhizal Mutualists.</title>
        <authorList>
            <consortium name="DOE Joint Genome Institute"/>
            <consortium name="Mycorrhizal Genomics Consortium"/>
            <person name="Kohler A."/>
            <person name="Kuo A."/>
            <person name="Nagy L.G."/>
            <person name="Floudas D."/>
            <person name="Copeland A."/>
            <person name="Barry K.W."/>
            <person name="Cichocki N."/>
            <person name="Veneault-Fourrey C."/>
            <person name="LaButti K."/>
            <person name="Lindquist E.A."/>
            <person name="Lipzen A."/>
            <person name="Lundell T."/>
            <person name="Morin E."/>
            <person name="Murat C."/>
            <person name="Riley R."/>
            <person name="Ohm R."/>
            <person name="Sun H."/>
            <person name="Tunlid A."/>
            <person name="Henrissat B."/>
            <person name="Grigoriev I.V."/>
            <person name="Hibbett D.S."/>
            <person name="Martin F."/>
        </authorList>
    </citation>
    <scope>NUCLEOTIDE SEQUENCE [LARGE SCALE GENOMIC DNA]</scope>
    <source>
        <strain evidence="3 4">FD-317 M1</strain>
    </source>
</reference>
<dbReference type="OrthoDB" id="1681765at2759"/>
<sequence>SILGVQLPVFVNLIITLWGMGYGDSKHVKLEEQLAIFLYGSESVTGLSVCHLGEHFQRSNETISKYVLIYSVFSQLMG</sequence>
<evidence type="ECO:0000313" key="3">
    <source>
        <dbReference type="EMBL" id="KIK52103.1"/>
    </source>
</evidence>
<evidence type="ECO:0000259" key="2">
    <source>
        <dbReference type="Pfam" id="PF26138"/>
    </source>
</evidence>
<proteinExistence type="predicted"/>
<dbReference type="AlphaFoldDB" id="A0A0D0CB82"/>
<dbReference type="Pfam" id="PF26138">
    <property type="entry name" value="DUF8040"/>
    <property type="match status" value="1"/>
</dbReference>
<organism evidence="3 4">
    <name type="scientific">Collybiopsis luxurians FD-317 M1</name>
    <dbReference type="NCBI Taxonomy" id="944289"/>
    <lineage>
        <taxon>Eukaryota</taxon>
        <taxon>Fungi</taxon>
        <taxon>Dikarya</taxon>
        <taxon>Basidiomycota</taxon>
        <taxon>Agaricomycotina</taxon>
        <taxon>Agaricomycetes</taxon>
        <taxon>Agaricomycetidae</taxon>
        <taxon>Agaricales</taxon>
        <taxon>Marasmiineae</taxon>
        <taxon>Omphalotaceae</taxon>
        <taxon>Collybiopsis</taxon>
        <taxon>Collybiopsis luxurians</taxon>
    </lineage>
</organism>
<feature type="domain" description="DUF8040" evidence="2">
    <location>
        <begin position="4"/>
        <end position="67"/>
    </location>
</feature>
<evidence type="ECO:0000313" key="4">
    <source>
        <dbReference type="Proteomes" id="UP000053593"/>
    </source>
</evidence>
<protein>
    <recommendedName>
        <fullName evidence="2">DUF8040 domain-containing protein</fullName>
    </recommendedName>
</protein>
<feature type="signal peptide" evidence="1">
    <location>
        <begin position="1"/>
        <end position="23"/>
    </location>
</feature>
<keyword evidence="1" id="KW-0732">Signal</keyword>
<evidence type="ECO:0000256" key="1">
    <source>
        <dbReference type="SAM" id="SignalP"/>
    </source>
</evidence>
<name>A0A0D0CB82_9AGAR</name>
<dbReference type="EMBL" id="KN834848">
    <property type="protein sequence ID" value="KIK52103.1"/>
    <property type="molecule type" value="Genomic_DNA"/>
</dbReference>
<dbReference type="HOGENOM" id="CLU_2628527_0_0_1"/>
<feature type="chain" id="PRO_5002208568" description="DUF8040 domain-containing protein" evidence="1">
    <location>
        <begin position="24"/>
        <end position="78"/>
    </location>
</feature>
<gene>
    <name evidence="3" type="ORF">GYMLUDRAFT_180466</name>
</gene>